<dbReference type="AlphaFoldDB" id="M2RPD7"/>
<reference evidence="2 3" key="1">
    <citation type="journal article" date="2012" name="Proc. Natl. Acad. Sci. U.S.A.">
        <title>Comparative genomics of Ceriporiopsis subvermispora and Phanerochaete chrysosporium provide insight into selective ligninolysis.</title>
        <authorList>
            <person name="Fernandez-Fueyo E."/>
            <person name="Ruiz-Duenas F.J."/>
            <person name="Ferreira P."/>
            <person name="Floudas D."/>
            <person name="Hibbett D.S."/>
            <person name="Canessa P."/>
            <person name="Larrondo L.F."/>
            <person name="James T.Y."/>
            <person name="Seelenfreund D."/>
            <person name="Lobos S."/>
            <person name="Polanco R."/>
            <person name="Tello M."/>
            <person name="Honda Y."/>
            <person name="Watanabe T."/>
            <person name="Watanabe T."/>
            <person name="Ryu J.S."/>
            <person name="Kubicek C.P."/>
            <person name="Schmoll M."/>
            <person name="Gaskell J."/>
            <person name="Hammel K.E."/>
            <person name="St John F.J."/>
            <person name="Vanden Wymelenberg A."/>
            <person name="Sabat G."/>
            <person name="Splinter BonDurant S."/>
            <person name="Syed K."/>
            <person name="Yadav J.S."/>
            <person name="Doddapaneni H."/>
            <person name="Subramanian V."/>
            <person name="Lavin J.L."/>
            <person name="Oguiza J.A."/>
            <person name="Perez G."/>
            <person name="Pisabarro A.G."/>
            <person name="Ramirez L."/>
            <person name="Santoyo F."/>
            <person name="Master E."/>
            <person name="Coutinho P.M."/>
            <person name="Henrissat B."/>
            <person name="Lombard V."/>
            <person name="Magnuson J.K."/>
            <person name="Kuees U."/>
            <person name="Hori C."/>
            <person name="Igarashi K."/>
            <person name="Samejima M."/>
            <person name="Held B.W."/>
            <person name="Barry K.W."/>
            <person name="LaButti K.M."/>
            <person name="Lapidus A."/>
            <person name="Lindquist E.A."/>
            <person name="Lucas S.M."/>
            <person name="Riley R."/>
            <person name="Salamov A.A."/>
            <person name="Hoffmeister D."/>
            <person name="Schwenk D."/>
            <person name="Hadar Y."/>
            <person name="Yarden O."/>
            <person name="de Vries R.P."/>
            <person name="Wiebenga A."/>
            <person name="Stenlid J."/>
            <person name="Eastwood D."/>
            <person name="Grigoriev I.V."/>
            <person name="Berka R.M."/>
            <person name="Blanchette R.A."/>
            <person name="Kersten P."/>
            <person name="Martinez A.T."/>
            <person name="Vicuna R."/>
            <person name="Cullen D."/>
        </authorList>
    </citation>
    <scope>NUCLEOTIDE SEQUENCE [LARGE SCALE GENOMIC DNA]</scope>
    <source>
        <strain evidence="2 3">B</strain>
    </source>
</reference>
<gene>
    <name evidence="2" type="ORF">CERSUDRAFT_110920</name>
</gene>
<proteinExistence type="predicted"/>
<accession>M2RPD7</accession>
<dbReference type="Proteomes" id="UP000016930">
    <property type="component" value="Unassembled WGS sequence"/>
</dbReference>
<feature type="region of interest" description="Disordered" evidence="1">
    <location>
        <begin position="34"/>
        <end position="56"/>
    </location>
</feature>
<evidence type="ECO:0000313" key="3">
    <source>
        <dbReference type="Proteomes" id="UP000016930"/>
    </source>
</evidence>
<organism evidence="2 3">
    <name type="scientific">Ceriporiopsis subvermispora (strain B)</name>
    <name type="common">White-rot fungus</name>
    <name type="synonym">Gelatoporia subvermispora</name>
    <dbReference type="NCBI Taxonomy" id="914234"/>
    <lineage>
        <taxon>Eukaryota</taxon>
        <taxon>Fungi</taxon>
        <taxon>Dikarya</taxon>
        <taxon>Basidiomycota</taxon>
        <taxon>Agaricomycotina</taxon>
        <taxon>Agaricomycetes</taxon>
        <taxon>Polyporales</taxon>
        <taxon>Gelatoporiaceae</taxon>
        <taxon>Gelatoporia</taxon>
    </lineage>
</organism>
<sequence>CPSPPPVLATRVSPPQFRIIHIALASGVISDLSRSHPSRTVRSGAHSHRRTHDITPTPDAVEISRHCTLDTVISRACSDAPACLGTHLESSHPHSPLALALSKKPRPEHRTRLLIKTQAVYAPGSGARVRGPDRARASPPLRTRDARH</sequence>
<feature type="compositionally biased region" description="Basic and acidic residues" evidence="1">
    <location>
        <begin position="130"/>
        <end position="148"/>
    </location>
</feature>
<feature type="region of interest" description="Disordered" evidence="1">
    <location>
        <begin position="120"/>
        <end position="148"/>
    </location>
</feature>
<dbReference type="HOGENOM" id="CLU_1763146_0_0_1"/>
<keyword evidence="3" id="KW-1185">Reference proteome</keyword>
<evidence type="ECO:0000256" key="1">
    <source>
        <dbReference type="SAM" id="MobiDB-lite"/>
    </source>
</evidence>
<evidence type="ECO:0000313" key="2">
    <source>
        <dbReference type="EMBL" id="EMD40317.1"/>
    </source>
</evidence>
<name>M2RPD7_CERS8</name>
<dbReference type="EMBL" id="KB445792">
    <property type="protein sequence ID" value="EMD40317.1"/>
    <property type="molecule type" value="Genomic_DNA"/>
</dbReference>
<feature type="non-terminal residue" evidence="2">
    <location>
        <position position="1"/>
    </location>
</feature>
<protein>
    <submittedName>
        <fullName evidence="2">Uncharacterized protein</fullName>
    </submittedName>
</protein>